<comment type="caution">
    <text evidence="1">The sequence shown here is derived from an EMBL/GenBank/DDBJ whole genome shotgun (WGS) entry which is preliminary data.</text>
</comment>
<reference evidence="1" key="1">
    <citation type="journal article" date="2015" name="Nature">
        <title>Complex archaea that bridge the gap between prokaryotes and eukaryotes.</title>
        <authorList>
            <person name="Spang A."/>
            <person name="Saw J.H."/>
            <person name="Jorgensen S.L."/>
            <person name="Zaremba-Niedzwiedzka K."/>
            <person name="Martijn J."/>
            <person name="Lind A.E."/>
            <person name="van Eijk R."/>
            <person name="Schleper C."/>
            <person name="Guy L."/>
            <person name="Ettema T.J."/>
        </authorList>
    </citation>
    <scope>NUCLEOTIDE SEQUENCE</scope>
</reference>
<dbReference type="EMBL" id="LAZR01030955">
    <property type="protein sequence ID" value="KKL55120.1"/>
    <property type="molecule type" value="Genomic_DNA"/>
</dbReference>
<gene>
    <name evidence="1" type="ORF">LCGC14_2258620</name>
</gene>
<proteinExistence type="predicted"/>
<organism evidence="1">
    <name type="scientific">marine sediment metagenome</name>
    <dbReference type="NCBI Taxonomy" id="412755"/>
    <lineage>
        <taxon>unclassified sequences</taxon>
        <taxon>metagenomes</taxon>
        <taxon>ecological metagenomes</taxon>
    </lineage>
</organism>
<accession>A0A0F9FCV6</accession>
<protein>
    <submittedName>
        <fullName evidence="1">Uncharacterized protein</fullName>
    </submittedName>
</protein>
<name>A0A0F9FCV6_9ZZZZ</name>
<evidence type="ECO:0000313" key="1">
    <source>
        <dbReference type="EMBL" id="KKL55120.1"/>
    </source>
</evidence>
<sequence length="58" mass="6835">MLLKIENCCTRFKMITKKILLNPLIDTNSTFHIIVYIDTVAIWYCPYCGLEVKIRLVE</sequence>
<dbReference type="AlphaFoldDB" id="A0A0F9FCV6"/>